<gene>
    <name evidence="2" type="ORF">NQ314_005127</name>
</gene>
<keyword evidence="3" id="KW-1185">Reference proteome</keyword>
<dbReference type="Proteomes" id="UP001162156">
    <property type="component" value="Unassembled WGS sequence"/>
</dbReference>
<evidence type="ECO:0000259" key="1">
    <source>
        <dbReference type="Pfam" id="PF10551"/>
    </source>
</evidence>
<sequence>MDSATGTCKVVYLKTHVGHRNELCHLTIPKKQREALAAKIAQKIPFGDILNEVRDSVSNEKLERLHLLTRKDLHNIVSTFNMNSDSCRHAYDAISIDAWVTKMKDSSCVRFYKPQNSLSGQCAGLKNEDFMLIIMNETQCEILKKFGTDCICIDRTHGMNSYVFEIVTLMVIDETQQGFPCAFLICNRTDQEVISIFYEHIKKYIGLLKPNVFMSDMEDSFYNAWLAVMDLPAKRVYCSWHVDRVWRENLSKVKSKDTQIEVYRLLRTLLEERDISTFEIIFKEALSALIEDSHTQEFGHYFRDNYSTNTRSWAYCFHLHANPNTNMHLERMHKTIKYIYVQGHNVKRLDKCLHILMNFLKDRLSDRLIMLHKGEITNKIQILRQRHMASLKLDLDKVIEDQNGWLISSTTNDAEIYSVQENIIGCTCNIICKDCHTCIHRYICTCVDNSIKWNMCKHIHLICLKTSRAAEHVTPEAADDSISLYSENGEFETVDSAEEDDLQNQLLVAQLSKKQIHDDELTKKKQEFLNEMKMLVDSVTCDEELDVLKKCFAQVKAAIAAWRMSKKTEVNVRSSSSV</sequence>
<dbReference type="Pfam" id="PF10551">
    <property type="entry name" value="MULE"/>
    <property type="match status" value="1"/>
</dbReference>
<comment type="caution">
    <text evidence="2">The sequence shown here is derived from an EMBL/GenBank/DDBJ whole genome shotgun (WGS) entry which is preliminary data.</text>
</comment>
<organism evidence="2 3">
    <name type="scientific">Rhamnusium bicolor</name>
    <dbReference type="NCBI Taxonomy" id="1586634"/>
    <lineage>
        <taxon>Eukaryota</taxon>
        <taxon>Metazoa</taxon>
        <taxon>Ecdysozoa</taxon>
        <taxon>Arthropoda</taxon>
        <taxon>Hexapoda</taxon>
        <taxon>Insecta</taxon>
        <taxon>Pterygota</taxon>
        <taxon>Neoptera</taxon>
        <taxon>Endopterygota</taxon>
        <taxon>Coleoptera</taxon>
        <taxon>Polyphaga</taxon>
        <taxon>Cucujiformia</taxon>
        <taxon>Chrysomeloidea</taxon>
        <taxon>Cerambycidae</taxon>
        <taxon>Lepturinae</taxon>
        <taxon>Rhagiini</taxon>
        <taxon>Rhamnusium</taxon>
    </lineage>
</organism>
<evidence type="ECO:0000313" key="2">
    <source>
        <dbReference type="EMBL" id="KAJ8964102.1"/>
    </source>
</evidence>
<dbReference type="PANTHER" id="PTHR33977:SF1">
    <property type="entry name" value="ZINC ION BINDING PROTEIN"/>
    <property type="match status" value="1"/>
</dbReference>
<evidence type="ECO:0000313" key="3">
    <source>
        <dbReference type="Proteomes" id="UP001162156"/>
    </source>
</evidence>
<accession>A0AAV8ZKI2</accession>
<name>A0AAV8ZKI2_9CUCU</name>
<reference evidence="2" key="1">
    <citation type="journal article" date="2023" name="Insect Mol. Biol.">
        <title>Genome sequencing provides insights into the evolution of gene families encoding plant cell wall-degrading enzymes in longhorned beetles.</title>
        <authorList>
            <person name="Shin N.R."/>
            <person name="Okamura Y."/>
            <person name="Kirsch R."/>
            <person name="Pauchet Y."/>
        </authorList>
    </citation>
    <scope>NUCLEOTIDE SEQUENCE</scope>
    <source>
        <strain evidence="2">RBIC_L_NR</strain>
    </source>
</reference>
<dbReference type="PANTHER" id="PTHR33977">
    <property type="entry name" value="ZINC ION BINDING PROTEIN"/>
    <property type="match status" value="1"/>
</dbReference>
<proteinExistence type="predicted"/>
<dbReference type="AlphaFoldDB" id="A0AAV8ZKI2"/>
<dbReference type="InterPro" id="IPR018289">
    <property type="entry name" value="MULE_transposase_dom"/>
</dbReference>
<dbReference type="EMBL" id="JANEYF010001443">
    <property type="protein sequence ID" value="KAJ8964102.1"/>
    <property type="molecule type" value="Genomic_DNA"/>
</dbReference>
<feature type="domain" description="MULE transposase" evidence="1">
    <location>
        <begin position="151"/>
        <end position="242"/>
    </location>
</feature>
<protein>
    <recommendedName>
        <fullName evidence="1">MULE transposase domain-containing protein</fullName>
    </recommendedName>
</protein>